<evidence type="ECO:0000313" key="3">
    <source>
        <dbReference type="Proteomes" id="UP001222027"/>
    </source>
</evidence>
<feature type="signal peptide" evidence="1">
    <location>
        <begin position="1"/>
        <end position="22"/>
    </location>
</feature>
<keyword evidence="1" id="KW-0732">Signal</keyword>
<reference evidence="2 3" key="1">
    <citation type="submission" date="2022-12" db="EMBL/GenBank/DDBJ databases">
        <title>Chromosome-scale assembly of the Ensete ventricosum genome.</title>
        <authorList>
            <person name="Dussert Y."/>
            <person name="Stocks J."/>
            <person name="Wendawek A."/>
            <person name="Woldeyes F."/>
            <person name="Nichols R.A."/>
            <person name="Borrell J.S."/>
        </authorList>
    </citation>
    <scope>NUCLEOTIDE SEQUENCE [LARGE SCALE GENOMIC DNA]</scope>
    <source>
        <strain evidence="3">cv. Maze</strain>
        <tissue evidence="2">Seeds</tissue>
    </source>
</reference>
<accession>A0AAV8P652</accession>
<proteinExistence type="predicted"/>
<organism evidence="2 3">
    <name type="scientific">Ensete ventricosum</name>
    <name type="common">Abyssinian banana</name>
    <name type="synonym">Musa ensete</name>
    <dbReference type="NCBI Taxonomy" id="4639"/>
    <lineage>
        <taxon>Eukaryota</taxon>
        <taxon>Viridiplantae</taxon>
        <taxon>Streptophyta</taxon>
        <taxon>Embryophyta</taxon>
        <taxon>Tracheophyta</taxon>
        <taxon>Spermatophyta</taxon>
        <taxon>Magnoliopsida</taxon>
        <taxon>Liliopsida</taxon>
        <taxon>Zingiberales</taxon>
        <taxon>Musaceae</taxon>
        <taxon>Ensete</taxon>
    </lineage>
</organism>
<name>A0AAV8P652_ENSVE</name>
<dbReference type="AlphaFoldDB" id="A0AAV8P652"/>
<evidence type="ECO:0000256" key="1">
    <source>
        <dbReference type="SAM" id="SignalP"/>
    </source>
</evidence>
<dbReference type="Proteomes" id="UP001222027">
    <property type="component" value="Unassembled WGS sequence"/>
</dbReference>
<keyword evidence="3" id="KW-1185">Reference proteome</keyword>
<gene>
    <name evidence="2" type="ORF">OPV22_030449</name>
</gene>
<dbReference type="EMBL" id="JAQQAF010000008">
    <property type="protein sequence ID" value="KAJ8467897.1"/>
    <property type="molecule type" value="Genomic_DNA"/>
</dbReference>
<feature type="chain" id="PRO_5043967351" description="Secreted protein" evidence="1">
    <location>
        <begin position="23"/>
        <end position="90"/>
    </location>
</feature>
<evidence type="ECO:0008006" key="4">
    <source>
        <dbReference type="Google" id="ProtNLM"/>
    </source>
</evidence>
<protein>
    <recommendedName>
        <fullName evidence="4">Secreted protein</fullName>
    </recommendedName>
</protein>
<sequence>MRLSSSLSSSIRCLFLMAAVAALLFTRFQSAYGGAQACMIRSGLHAHGFVLRDPSLPSFPCREEGEDVGWKGWVESPISSNESCEASNPP</sequence>
<evidence type="ECO:0000313" key="2">
    <source>
        <dbReference type="EMBL" id="KAJ8467897.1"/>
    </source>
</evidence>
<comment type="caution">
    <text evidence="2">The sequence shown here is derived from an EMBL/GenBank/DDBJ whole genome shotgun (WGS) entry which is preliminary data.</text>
</comment>